<keyword evidence="2" id="KW-1185">Reference proteome</keyword>
<sequence>MLAGCKSRHVSFRNYICLHSGRTCPAQLTQNRSSTVETIADLKPREGEPMQRKAFAHFGKNACASTLVLGAFILGGSAHAAQTCSTSINNTSVSGDVTVQGNCTIENSNVEGAITMRPGATLLVRNSTVSGPVSGDKVKSLVADGSNLNKGLAITGGVDSVKFVNSAVTGAAATFSGARSIELHFSIISESLAIKDGPTRLTLNSSTIEKGLSCQGAVNYKAEGSTVTGPMNC</sequence>
<organism evidence="1 2">
    <name type="scientific">Diaphorobacter aerolatus</name>
    <dbReference type="NCBI Taxonomy" id="1288495"/>
    <lineage>
        <taxon>Bacteria</taxon>
        <taxon>Pseudomonadati</taxon>
        <taxon>Pseudomonadota</taxon>
        <taxon>Betaproteobacteria</taxon>
        <taxon>Burkholderiales</taxon>
        <taxon>Comamonadaceae</taxon>
        <taxon>Diaphorobacter</taxon>
    </lineage>
</organism>
<dbReference type="Gene3D" id="2.160.20.20">
    <property type="match status" value="1"/>
</dbReference>
<proteinExistence type="predicted"/>
<gene>
    <name evidence="1" type="ORF">H9K75_02260</name>
</gene>
<dbReference type="Proteomes" id="UP000516028">
    <property type="component" value="Chromosome"/>
</dbReference>
<dbReference type="KEGG" id="daer:H9K75_02260"/>
<name>A0A7H0GL48_9BURK</name>
<dbReference type="AlphaFoldDB" id="A0A7H0GL48"/>
<accession>A0A7H0GL48</accession>
<reference evidence="1 2" key="1">
    <citation type="submission" date="2020-08" db="EMBL/GenBank/DDBJ databases">
        <title>Genome sequence of Diaphorobacter aerolatus KACC 16536T.</title>
        <authorList>
            <person name="Hyun D.-W."/>
            <person name="Bae J.-W."/>
        </authorList>
    </citation>
    <scope>NUCLEOTIDE SEQUENCE [LARGE SCALE GENOMIC DNA]</scope>
    <source>
        <strain evidence="1 2">KACC 16536</strain>
    </source>
</reference>
<protein>
    <submittedName>
        <fullName evidence="1">Uncharacterized protein</fullName>
    </submittedName>
</protein>
<dbReference type="InterPro" id="IPR012332">
    <property type="entry name" value="Autotransporter_pectin_lyase_C"/>
</dbReference>
<evidence type="ECO:0000313" key="2">
    <source>
        <dbReference type="Proteomes" id="UP000516028"/>
    </source>
</evidence>
<evidence type="ECO:0000313" key="1">
    <source>
        <dbReference type="EMBL" id="QNP49014.1"/>
    </source>
</evidence>
<dbReference type="EMBL" id="CP060783">
    <property type="protein sequence ID" value="QNP49014.1"/>
    <property type="molecule type" value="Genomic_DNA"/>
</dbReference>
<dbReference type="RefSeq" id="WP_187724606.1">
    <property type="nucleotide sequence ID" value="NZ_CP060783.1"/>
</dbReference>